<dbReference type="Pfam" id="PF12706">
    <property type="entry name" value="Lactamase_B_2"/>
    <property type="match status" value="1"/>
</dbReference>
<reference evidence="4" key="1">
    <citation type="submission" date="2020-07" db="EMBL/GenBank/DDBJ databases">
        <title>Huge and variable diversity of episymbiotic CPR bacteria and DPANN archaea in groundwater ecosystems.</title>
        <authorList>
            <person name="He C.Y."/>
            <person name="Keren R."/>
            <person name="Whittaker M."/>
            <person name="Farag I.F."/>
            <person name="Doudna J."/>
            <person name="Cate J.H.D."/>
            <person name="Banfield J.F."/>
        </authorList>
    </citation>
    <scope>NUCLEOTIDE SEQUENCE</scope>
    <source>
        <strain evidence="4">NC_groundwater_672_Ag_B-0.1um_62_36</strain>
    </source>
</reference>
<gene>
    <name evidence="4" type="ORF">HYY20_11565</name>
</gene>
<evidence type="ECO:0000256" key="2">
    <source>
        <dbReference type="HAMAP-Rule" id="MF_00457"/>
    </source>
</evidence>
<dbReference type="Proteomes" id="UP000769766">
    <property type="component" value="Unassembled WGS sequence"/>
</dbReference>
<dbReference type="Gene3D" id="3.60.15.10">
    <property type="entry name" value="Ribonuclease Z/Hydroxyacylglutathione hydrolase-like"/>
    <property type="match status" value="1"/>
</dbReference>
<dbReference type="EMBL" id="JACPRF010000354">
    <property type="protein sequence ID" value="MBI2877511.1"/>
    <property type="molecule type" value="Genomic_DNA"/>
</dbReference>
<dbReference type="PANTHER" id="PTHR43546:SF3">
    <property type="entry name" value="UPF0173 METAL-DEPENDENT HYDROLASE MJ1163"/>
    <property type="match status" value="1"/>
</dbReference>
<dbReference type="HAMAP" id="MF_00457">
    <property type="entry name" value="UPF0173"/>
    <property type="match status" value="1"/>
</dbReference>
<name>A0A932CQ90_UNCTE</name>
<dbReference type="SUPFAM" id="SSF56281">
    <property type="entry name" value="Metallo-hydrolase/oxidoreductase"/>
    <property type="match status" value="1"/>
</dbReference>
<feature type="domain" description="Metallo-beta-lactamase" evidence="3">
    <location>
        <begin position="11"/>
        <end position="197"/>
    </location>
</feature>
<keyword evidence="1 2" id="KW-0378">Hydrolase</keyword>
<sequence length="236" mass="25190">MAGKVTIQWLSHGVFVITSPQGKRVITDPWINGNPTCPIKLEELPPIDLVTVSHDHFDHSGDAVEIARKFGSMVAAQPETAGRFKSALGLPEGQVVNGGFGMNIGGSVEVHGITVTMTQAFHSSETGAPSGYILRLENGTTFYHAGDTGIFGSMKVLGEIYPIDVALLPIGGGFTMDPLQAATALQLLNPKAVIPMHFQTFPFLVQGPEQFVELARQKAPSVQVIVLRPGQEHVLG</sequence>
<dbReference type="AlphaFoldDB" id="A0A932CQ90"/>
<dbReference type="InterPro" id="IPR001279">
    <property type="entry name" value="Metallo-B-lactamas"/>
</dbReference>
<evidence type="ECO:0000259" key="3">
    <source>
        <dbReference type="SMART" id="SM00849"/>
    </source>
</evidence>
<dbReference type="GO" id="GO:0016787">
    <property type="term" value="F:hydrolase activity"/>
    <property type="evidence" value="ECO:0007669"/>
    <property type="project" value="UniProtKB-UniRule"/>
</dbReference>
<proteinExistence type="inferred from homology"/>
<dbReference type="InterPro" id="IPR036866">
    <property type="entry name" value="RibonucZ/Hydroxyglut_hydro"/>
</dbReference>
<accession>A0A932CQ90</accession>
<protein>
    <recommendedName>
        <fullName evidence="2">UPF0173 metal-dependent hydrolase HYY20_11565</fullName>
    </recommendedName>
</protein>
<organism evidence="4 5">
    <name type="scientific">Tectimicrobiota bacterium</name>
    <dbReference type="NCBI Taxonomy" id="2528274"/>
    <lineage>
        <taxon>Bacteria</taxon>
        <taxon>Pseudomonadati</taxon>
        <taxon>Nitrospinota/Tectimicrobiota group</taxon>
        <taxon>Candidatus Tectimicrobiota</taxon>
    </lineage>
</organism>
<evidence type="ECO:0000256" key="1">
    <source>
        <dbReference type="ARBA" id="ARBA00022801"/>
    </source>
</evidence>
<dbReference type="InterPro" id="IPR022877">
    <property type="entry name" value="UPF0173"/>
</dbReference>
<dbReference type="SMART" id="SM00849">
    <property type="entry name" value="Lactamase_B"/>
    <property type="match status" value="1"/>
</dbReference>
<dbReference type="PANTHER" id="PTHR43546">
    <property type="entry name" value="UPF0173 METAL-DEPENDENT HYDROLASE MJ1163-RELATED"/>
    <property type="match status" value="1"/>
</dbReference>
<comment type="caution">
    <text evidence="4">The sequence shown here is derived from an EMBL/GenBank/DDBJ whole genome shotgun (WGS) entry which is preliminary data.</text>
</comment>
<evidence type="ECO:0000313" key="5">
    <source>
        <dbReference type="Proteomes" id="UP000769766"/>
    </source>
</evidence>
<evidence type="ECO:0000313" key="4">
    <source>
        <dbReference type="EMBL" id="MBI2877511.1"/>
    </source>
</evidence>
<dbReference type="NCBIfam" id="NF001911">
    <property type="entry name" value="PRK00685.1"/>
    <property type="match status" value="1"/>
</dbReference>
<dbReference type="InterPro" id="IPR050114">
    <property type="entry name" value="UPF0173_UPF0282_UlaG_hydrolase"/>
</dbReference>
<comment type="similarity">
    <text evidence="2">Belongs to the UPF0173 family.</text>
</comment>